<feature type="domain" description="OmpR/PhoB-type" evidence="7">
    <location>
        <begin position="131"/>
        <end position="225"/>
    </location>
</feature>
<dbReference type="SMART" id="SM00448">
    <property type="entry name" value="REC"/>
    <property type="match status" value="1"/>
</dbReference>
<accession>A0ABY5E075</accession>
<keyword evidence="2" id="KW-0902">Two-component regulatory system</keyword>
<evidence type="ECO:0000256" key="1">
    <source>
        <dbReference type="ARBA" id="ARBA00022553"/>
    </source>
</evidence>
<evidence type="ECO:0000256" key="4">
    <source>
        <dbReference type="PROSITE-ProRule" id="PRU00169"/>
    </source>
</evidence>
<evidence type="ECO:0000256" key="2">
    <source>
        <dbReference type="ARBA" id="ARBA00023012"/>
    </source>
</evidence>
<keyword evidence="3 5" id="KW-0238">DNA-binding</keyword>
<keyword evidence="9" id="KW-1185">Reference proteome</keyword>
<dbReference type="SUPFAM" id="SSF52172">
    <property type="entry name" value="CheY-like"/>
    <property type="match status" value="1"/>
</dbReference>
<proteinExistence type="predicted"/>
<evidence type="ECO:0000259" key="7">
    <source>
        <dbReference type="PROSITE" id="PS51755"/>
    </source>
</evidence>
<feature type="modified residue" description="4-aspartylphosphate" evidence="4">
    <location>
        <position position="53"/>
    </location>
</feature>
<organism evidence="8 9">
    <name type="scientific">Paraconexibacter antarcticus</name>
    <dbReference type="NCBI Taxonomy" id="2949664"/>
    <lineage>
        <taxon>Bacteria</taxon>
        <taxon>Bacillati</taxon>
        <taxon>Actinomycetota</taxon>
        <taxon>Thermoleophilia</taxon>
        <taxon>Solirubrobacterales</taxon>
        <taxon>Paraconexibacteraceae</taxon>
        <taxon>Paraconexibacter</taxon>
    </lineage>
</organism>
<dbReference type="InterPro" id="IPR036388">
    <property type="entry name" value="WH-like_DNA-bd_sf"/>
</dbReference>
<protein>
    <submittedName>
        <fullName evidence="8">Response regulator transcription factor</fullName>
    </submittedName>
</protein>
<gene>
    <name evidence="8" type="ORF">NBH00_08685</name>
</gene>
<evidence type="ECO:0000313" key="8">
    <source>
        <dbReference type="EMBL" id="UTI66267.1"/>
    </source>
</evidence>
<dbReference type="InterPro" id="IPR011006">
    <property type="entry name" value="CheY-like_superfamily"/>
</dbReference>
<keyword evidence="1 4" id="KW-0597">Phosphoprotein</keyword>
<dbReference type="PANTHER" id="PTHR48111:SF40">
    <property type="entry name" value="PHOSPHATE REGULON TRANSCRIPTIONAL REGULATORY PROTEIN PHOB"/>
    <property type="match status" value="1"/>
</dbReference>
<dbReference type="CDD" id="cd00383">
    <property type="entry name" value="trans_reg_C"/>
    <property type="match status" value="1"/>
</dbReference>
<evidence type="ECO:0000313" key="9">
    <source>
        <dbReference type="Proteomes" id="UP001056035"/>
    </source>
</evidence>
<dbReference type="SUPFAM" id="SSF46894">
    <property type="entry name" value="C-terminal effector domain of the bipartite response regulators"/>
    <property type="match status" value="1"/>
</dbReference>
<name>A0ABY5E075_9ACTN</name>
<dbReference type="EMBL" id="CP098502">
    <property type="protein sequence ID" value="UTI66267.1"/>
    <property type="molecule type" value="Genomic_DNA"/>
</dbReference>
<dbReference type="PANTHER" id="PTHR48111">
    <property type="entry name" value="REGULATOR OF RPOS"/>
    <property type="match status" value="1"/>
</dbReference>
<sequence>MTAAGILVVEDDDAIAQGLVRVLDAQGYRVTRVAAGRPALSAASDGTGLVLLDLGLPDIDGVDVCRRLRAARPDLAILILTARDQELDVVAGLDAGADDYLVKPFKLSELLARVRAHLRRVATAPEESDRPPLLHAAGVQIDRDARRVRDGGHDLALRPKEFDLLLLLADHAGRVVTRETIMREVWDTEWMGSTKTLDNHILTLRGKLTNATVTTLRGIGYRLEA</sequence>
<dbReference type="InterPro" id="IPR001789">
    <property type="entry name" value="Sig_transdc_resp-reg_receiver"/>
</dbReference>
<dbReference type="PROSITE" id="PS51755">
    <property type="entry name" value="OMPR_PHOB"/>
    <property type="match status" value="1"/>
</dbReference>
<dbReference type="InterPro" id="IPR016032">
    <property type="entry name" value="Sig_transdc_resp-reg_C-effctor"/>
</dbReference>
<feature type="DNA-binding region" description="OmpR/PhoB-type" evidence="5">
    <location>
        <begin position="131"/>
        <end position="225"/>
    </location>
</feature>
<evidence type="ECO:0000256" key="5">
    <source>
        <dbReference type="PROSITE-ProRule" id="PRU01091"/>
    </source>
</evidence>
<dbReference type="Gene3D" id="1.10.10.10">
    <property type="entry name" value="Winged helix-like DNA-binding domain superfamily/Winged helix DNA-binding domain"/>
    <property type="match status" value="1"/>
</dbReference>
<dbReference type="PROSITE" id="PS50110">
    <property type="entry name" value="RESPONSE_REGULATORY"/>
    <property type="match status" value="1"/>
</dbReference>
<evidence type="ECO:0000256" key="3">
    <source>
        <dbReference type="ARBA" id="ARBA00023125"/>
    </source>
</evidence>
<dbReference type="Gene3D" id="6.10.250.690">
    <property type="match status" value="1"/>
</dbReference>
<dbReference type="Pfam" id="PF00486">
    <property type="entry name" value="Trans_reg_C"/>
    <property type="match status" value="1"/>
</dbReference>
<reference evidence="8 9" key="1">
    <citation type="submission" date="2022-06" db="EMBL/GenBank/DDBJ databases">
        <title>Paraconexibacter antarcticus.</title>
        <authorList>
            <person name="Kim C.S."/>
        </authorList>
    </citation>
    <scope>NUCLEOTIDE SEQUENCE [LARGE SCALE GENOMIC DNA]</scope>
    <source>
        <strain evidence="8 9">02-257</strain>
    </source>
</reference>
<dbReference type="Pfam" id="PF00072">
    <property type="entry name" value="Response_reg"/>
    <property type="match status" value="1"/>
</dbReference>
<evidence type="ECO:0000259" key="6">
    <source>
        <dbReference type="PROSITE" id="PS50110"/>
    </source>
</evidence>
<dbReference type="SMART" id="SM00862">
    <property type="entry name" value="Trans_reg_C"/>
    <property type="match status" value="1"/>
</dbReference>
<dbReference type="InterPro" id="IPR039420">
    <property type="entry name" value="WalR-like"/>
</dbReference>
<dbReference type="InterPro" id="IPR001867">
    <property type="entry name" value="OmpR/PhoB-type_DNA-bd"/>
</dbReference>
<dbReference type="Proteomes" id="UP001056035">
    <property type="component" value="Chromosome"/>
</dbReference>
<feature type="domain" description="Response regulatory" evidence="6">
    <location>
        <begin position="5"/>
        <end position="118"/>
    </location>
</feature>
<dbReference type="Gene3D" id="3.40.50.2300">
    <property type="match status" value="1"/>
</dbReference>